<sequence>MKSQVDSNSVFLVSGGAKGITAQCVIELAKAKQCKFILLGRSSLTPEPVWAKRCTSEAELKKRIMEYLIASGEKPTPATVQKHYNAIASAREIQATLDAIAQAGGEAEYLSVDVTDAAALQAIAERLETVTGMIHGAGNLADKRIEKKSAQDFDKVYNAKVTGLANLLRCIPISQLQHLVLFSSVAGFYGNVGQADYAIANEVLNKSAQLVKYYYPDCHVVAINWGPWDSGMVSPELKKAFAERNIETIPIQVGAKMLVKELESTHQDTQVVIGSPLTFSETFNSQLQTFRIQRHLTLVANPFLQDHIIANRPVLPATCAIAWIANTCEQLYPGYHFCSCRNYKVLKGIIFEPTTPTEYTLELQEINKNNIEIEFDAKIWSKNLEGKIRYHFSTQLTLKRQSSSSPNYHFLNLNFDQSYPSESFYQDGSASLFHGKSFQGVRRVLNITPEKVTIECLLPQVSEQQQGQFPVQTFNPYIVDVQIHSLWIWSQYFHQHGCLPSAIHLYKQFAPVSFDEIFYVSCEVKSKTDSSIVAEVITHDSQGKIYSRMTEAKGTLLSLKS</sequence>
<evidence type="ECO:0000259" key="3">
    <source>
        <dbReference type="PROSITE" id="PS52019"/>
    </source>
</evidence>
<feature type="region of interest" description="C-terminal hotdog fold" evidence="2">
    <location>
        <begin position="416"/>
        <end position="561"/>
    </location>
</feature>
<accession>A0A1U7HZ69</accession>
<feature type="domain" description="PKS/mFAS DH" evidence="3">
    <location>
        <begin position="270"/>
        <end position="561"/>
    </location>
</feature>
<evidence type="ECO:0000313" key="5">
    <source>
        <dbReference type="Proteomes" id="UP000185984"/>
    </source>
</evidence>
<keyword evidence="1" id="KW-0808">Transferase</keyword>
<dbReference type="EMBL" id="MRCC01000002">
    <property type="protein sequence ID" value="OKH28879.1"/>
    <property type="molecule type" value="Genomic_DNA"/>
</dbReference>
<dbReference type="CDD" id="cd08953">
    <property type="entry name" value="KR_2_SDR_x"/>
    <property type="match status" value="1"/>
</dbReference>
<dbReference type="PROSITE" id="PS52019">
    <property type="entry name" value="PKS_MFAS_DH"/>
    <property type="match status" value="1"/>
</dbReference>
<feature type="active site" description="Proton donor; for dehydratase activity" evidence="2">
    <location>
        <position position="480"/>
    </location>
</feature>
<organism evidence="4 5">
    <name type="scientific">Chroogloeocystis siderophila 5.2 s.c.1</name>
    <dbReference type="NCBI Taxonomy" id="247279"/>
    <lineage>
        <taxon>Bacteria</taxon>
        <taxon>Bacillati</taxon>
        <taxon>Cyanobacteriota</taxon>
        <taxon>Cyanophyceae</taxon>
        <taxon>Oscillatoriophycideae</taxon>
        <taxon>Chroococcales</taxon>
        <taxon>Chroococcaceae</taxon>
        <taxon>Chroogloeocystis</taxon>
    </lineage>
</organism>
<dbReference type="SMART" id="SM00822">
    <property type="entry name" value="PKS_KR"/>
    <property type="match status" value="1"/>
</dbReference>
<dbReference type="InterPro" id="IPR036291">
    <property type="entry name" value="NAD(P)-bd_dom_sf"/>
</dbReference>
<dbReference type="Gene3D" id="3.10.129.110">
    <property type="entry name" value="Polyketide synthase dehydratase"/>
    <property type="match status" value="1"/>
</dbReference>
<dbReference type="Pfam" id="PF14765">
    <property type="entry name" value="PS-DH"/>
    <property type="match status" value="1"/>
</dbReference>
<reference evidence="4 5" key="1">
    <citation type="submission" date="2016-11" db="EMBL/GenBank/DDBJ databases">
        <title>Draft Genome Sequences of Nine Cyanobacterial Strains from Diverse Habitats.</title>
        <authorList>
            <person name="Zhu T."/>
            <person name="Hou S."/>
            <person name="Lu X."/>
            <person name="Hess W.R."/>
        </authorList>
    </citation>
    <scope>NUCLEOTIDE SEQUENCE [LARGE SCALE GENOMIC DNA]</scope>
    <source>
        <strain evidence="4 5">5.2 s.c.1</strain>
    </source>
</reference>
<dbReference type="InterPro" id="IPR049900">
    <property type="entry name" value="PKS_mFAS_DH"/>
</dbReference>
<name>A0A1U7HZ69_9CHRO</name>
<gene>
    <name evidence="4" type="ORF">NIES1031_03005</name>
</gene>
<dbReference type="Proteomes" id="UP000185984">
    <property type="component" value="Unassembled WGS sequence"/>
</dbReference>
<dbReference type="InterPro" id="IPR049552">
    <property type="entry name" value="PKS_DH_N"/>
</dbReference>
<dbReference type="OrthoDB" id="9778690at2"/>
<evidence type="ECO:0000313" key="4">
    <source>
        <dbReference type="EMBL" id="OKH28879.1"/>
    </source>
</evidence>
<dbReference type="InterPro" id="IPR042104">
    <property type="entry name" value="PKS_dehydratase_sf"/>
</dbReference>
<feature type="region of interest" description="N-terminal hotdog fold" evidence="2">
    <location>
        <begin position="270"/>
        <end position="403"/>
    </location>
</feature>
<feature type="active site" description="Proton acceptor; for dehydratase activity" evidence="2">
    <location>
        <position position="307"/>
    </location>
</feature>
<dbReference type="Gene3D" id="3.40.50.720">
    <property type="entry name" value="NAD(P)-binding Rossmann-like Domain"/>
    <property type="match status" value="1"/>
</dbReference>
<dbReference type="STRING" id="247279.NIES1031_03005"/>
<dbReference type="GO" id="GO:0004312">
    <property type="term" value="F:fatty acid synthase activity"/>
    <property type="evidence" value="ECO:0007669"/>
    <property type="project" value="TreeGrafter"/>
</dbReference>
<dbReference type="InterPro" id="IPR049551">
    <property type="entry name" value="PKS_DH_C"/>
</dbReference>
<dbReference type="PANTHER" id="PTHR43775">
    <property type="entry name" value="FATTY ACID SYNTHASE"/>
    <property type="match status" value="1"/>
</dbReference>
<dbReference type="RefSeq" id="WP_073548033.1">
    <property type="nucleotide sequence ID" value="NZ_CAWMVK010000012.1"/>
</dbReference>
<dbReference type="InterPro" id="IPR057326">
    <property type="entry name" value="KR_dom"/>
</dbReference>
<dbReference type="Pfam" id="PF21089">
    <property type="entry name" value="PKS_DH_N"/>
    <property type="match status" value="1"/>
</dbReference>
<dbReference type="PANTHER" id="PTHR43775:SF51">
    <property type="entry name" value="INACTIVE PHENOLPHTHIOCEROL SYNTHESIS POLYKETIDE SYNTHASE TYPE I PKS1-RELATED"/>
    <property type="match status" value="1"/>
</dbReference>
<protein>
    <submittedName>
        <fullName evidence="4">Polyketide synthase</fullName>
    </submittedName>
</protein>
<comment type="caution">
    <text evidence="4">The sequence shown here is derived from an EMBL/GenBank/DDBJ whole genome shotgun (WGS) entry which is preliminary data.</text>
</comment>
<dbReference type="InterPro" id="IPR013968">
    <property type="entry name" value="PKS_KR"/>
</dbReference>
<evidence type="ECO:0000256" key="1">
    <source>
        <dbReference type="ARBA" id="ARBA00022679"/>
    </source>
</evidence>
<dbReference type="SUPFAM" id="SSF51735">
    <property type="entry name" value="NAD(P)-binding Rossmann-fold domains"/>
    <property type="match status" value="1"/>
</dbReference>
<dbReference type="Pfam" id="PF08659">
    <property type="entry name" value="KR"/>
    <property type="match status" value="1"/>
</dbReference>
<keyword evidence="5" id="KW-1185">Reference proteome</keyword>
<evidence type="ECO:0000256" key="2">
    <source>
        <dbReference type="PROSITE-ProRule" id="PRU01363"/>
    </source>
</evidence>
<dbReference type="AlphaFoldDB" id="A0A1U7HZ69"/>
<dbReference type="InterPro" id="IPR050091">
    <property type="entry name" value="PKS_NRPS_Biosynth_Enz"/>
</dbReference>
<proteinExistence type="predicted"/>
<dbReference type="GO" id="GO:0006633">
    <property type="term" value="P:fatty acid biosynthetic process"/>
    <property type="evidence" value="ECO:0007669"/>
    <property type="project" value="TreeGrafter"/>
</dbReference>